<reference evidence="10 11" key="1">
    <citation type="submission" date="2015-06" db="EMBL/GenBank/DDBJ databases">
        <title>Draft genome sequence of the purine-degrading Clostridium cylindrosporum HC-1 (DSM 605).</title>
        <authorList>
            <person name="Poehlein A."/>
            <person name="Schiel-Bengelsdorf B."/>
            <person name="Bengelsdorf F."/>
            <person name="Daniel R."/>
            <person name="Duerre P."/>
        </authorList>
    </citation>
    <scope>NUCLEOTIDE SEQUENCE [LARGE SCALE GENOMIC DNA]</scope>
    <source>
        <strain evidence="10 11">DSM 605</strain>
    </source>
</reference>
<comment type="subcellular location">
    <subcellularLocation>
        <location evidence="1">Cell inner membrane</location>
        <topology evidence="1">Multi-pass membrane protein</topology>
    </subcellularLocation>
</comment>
<keyword evidence="6 8" id="KW-1133">Transmembrane helix</keyword>
<evidence type="ECO:0000256" key="3">
    <source>
        <dbReference type="ARBA" id="ARBA00022475"/>
    </source>
</evidence>
<sequence>MPQYNYTVINRSGKRQRSTVEASSEDAAIEILQSKGMYIIDIVEEGLSFSSSKKCKTKLSDISVFARQVSTMMASGVSIITTFEALEDQNDDKRFRAALRDIKSKVQKGISVSEAMRDNSAVFPPLLCTMIEAGEMTGDLDKAFDRMAAYYDKENKMRQKIVNATIYPSILAGVSALAITALMIFAIPQFLGVFQEMQIPLPGITKFVLGLAGGMKTYWYLIVLAVALISSGYKMYYKSPNGGVAIDKVKLRIPVIGDILAFAALARFSRTLSALIEAGVSMISALEITKNVVVNKYMMKNMDGMLDGIKSGEPLSENLGGINIIPKIFTVMVRTGEDSGRLDYMLLKAAEMYENEVDVKVGRINTIIEPVIIVFLAIVLGGIMASVMLPMFTLYGNM</sequence>
<organism evidence="10 11">
    <name type="scientific">Clostridium cylindrosporum DSM 605</name>
    <dbReference type="NCBI Taxonomy" id="1121307"/>
    <lineage>
        <taxon>Bacteria</taxon>
        <taxon>Bacillati</taxon>
        <taxon>Bacillota</taxon>
        <taxon>Clostridia</taxon>
        <taxon>Eubacteriales</taxon>
        <taxon>Clostridiaceae</taxon>
        <taxon>Clostridium</taxon>
    </lineage>
</organism>
<keyword evidence="3" id="KW-1003">Cell membrane</keyword>
<dbReference type="PANTHER" id="PTHR30012:SF0">
    <property type="entry name" value="TYPE II SECRETION SYSTEM PROTEIN F-RELATED"/>
    <property type="match status" value="1"/>
</dbReference>
<dbReference type="FunFam" id="1.20.81.30:FF:000001">
    <property type="entry name" value="Type II secretion system protein F"/>
    <property type="match status" value="1"/>
</dbReference>
<name>A0A0J8DAF1_CLOCY</name>
<feature type="transmembrane region" description="Helical" evidence="8">
    <location>
        <begin position="218"/>
        <end position="237"/>
    </location>
</feature>
<keyword evidence="5 8" id="KW-0812">Transmembrane</keyword>
<keyword evidence="7 8" id="KW-0472">Membrane</keyword>
<gene>
    <name evidence="10" type="primary">tapC</name>
    <name evidence="10" type="ORF">CLCY_2c00430</name>
</gene>
<feature type="domain" description="Type II secretion system protein GspF" evidence="9">
    <location>
        <begin position="65"/>
        <end position="188"/>
    </location>
</feature>
<dbReference type="PATRIC" id="fig|1121307.3.peg.899"/>
<feature type="transmembrane region" description="Helical" evidence="8">
    <location>
        <begin position="371"/>
        <end position="395"/>
    </location>
</feature>
<evidence type="ECO:0000313" key="10">
    <source>
        <dbReference type="EMBL" id="KMT21283.1"/>
    </source>
</evidence>
<comment type="similarity">
    <text evidence="2">Belongs to the GSP F family.</text>
</comment>
<dbReference type="AlphaFoldDB" id="A0A0J8DAF1"/>
<feature type="domain" description="Type II secretion system protein GspF" evidence="9">
    <location>
        <begin position="268"/>
        <end position="390"/>
    </location>
</feature>
<dbReference type="Gene3D" id="1.20.81.30">
    <property type="entry name" value="Type II secretion system (T2SS), domain F"/>
    <property type="match status" value="2"/>
</dbReference>
<dbReference type="PRINTS" id="PR00812">
    <property type="entry name" value="BCTERIALGSPF"/>
</dbReference>
<proteinExistence type="inferred from homology"/>
<accession>A0A0J8DAF1</accession>
<evidence type="ECO:0000256" key="1">
    <source>
        <dbReference type="ARBA" id="ARBA00004429"/>
    </source>
</evidence>
<dbReference type="OrthoDB" id="9805682at2"/>
<keyword evidence="4" id="KW-0997">Cell inner membrane</keyword>
<dbReference type="Pfam" id="PF00482">
    <property type="entry name" value="T2SSF"/>
    <property type="match status" value="2"/>
</dbReference>
<dbReference type="EMBL" id="LFVU01000027">
    <property type="protein sequence ID" value="KMT21283.1"/>
    <property type="molecule type" value="Genomic_DNA"/>
</dbReference>
<evidence type="ECO:0000256" key="4">
    <source>
        <dbReference type="ARBA" id="ARBA00022519"/>
    </source>
</evidence>
<evidence type="ECO:0000313" key="11">
    <source>
        <dbReference type="Proteomes" id="UP000036756"/>
    </source>
</evidence>
<dbReference type="InterPro" id="IPR003004">
    <property type="entry name" value="GspF/PilC"/>
</dbReference>
<keyword evidence="11" id="KW-1185">Reference proteome</keyword>
<comment type="caution">
    <text evidence="10">The sequence shown here is derived from an EMBL/GenBank/DDBJ whole genome shotgun (WGS) entry which is preliminary data.</text>
</comment>
<feature type="transmembrane region" description="Helical" evidence="8">
    <location>
        <begin position="166"/>
        <end position="187"/>
    </location>
</feature>
<evidence type="ECO:0000259" key="9">
    <source>
        <dbReference type="Pfam" id="PF00482"/>
    </source>
</evidence>
<evidence type="ECO:0000256" key="2">
    <source>
        <dbReference type="ARBA" id="ARBA00005745"/>
    </source>
</evidence>
<dbReference type="PANTHER" id="PTHR30012">
    <property type="entry name" value="GENERAL SECRETION PATHWAY PROTEIN"/>
    <property type="match status" value="1"/>
</dbReference>
<protein>
    <submittedName>
        <fullName evidence="10">Type IV pilus assembly protein TapC</fullName>
    </submittedName>
</protein>
<dbReference type="InterPro" id="IPR018076">
    <property type="entry name" value="T2SS_GspF_dom"/>
</dbReference>
<dbReference type="Proteomes" id="UP000036756">
    <property type="component" value="Unassembled WGS sequence"/>
</dbReference>
<evidence type="ECO:0000256" key="5">
    <source>
        <dbReference type="ARBA" id="ARBA00022692"/>
    </source>
</evidence>
<dbReference type="RefSeq" id="WP_048570729.1">
    <property type="nucleotide sequence ID" value="NZ_LFVU01000027.1"/>
</dbReference>
<evidence type="ECO:0000256" key="7">
    <source>
        <dbReference type="ARBA" id="ARBA00023136"/>
    </source>
</evidence>
<evidence type="ECO:0000256" key="6">
    <source>
        <dbReference type="ARBA" id="ARBA00022989"/>
    </source>
</evidence>
<dbReference type="InterPro" id="IPR042094">
    <property type="entry name" value="T2SS_GspF_sf"/>
</dbReference>
<evidence type="ECO:0000256" key="8">
    <source>
        <dbReference type="SAM" id="Phobius"/>
    </source>
</evidence>
<dbReference type="STRING" id="1121307.CLCY_2c00430"/>
<dbReference type="GO" id="GO:0005886">
    <property type="term" value="C:plasma membrane"/>
    <property type="evidence" value="ECO:0007669"/>
    <property type="project" value="UniProtKB-SubCell"/>
</dbReference>